<evidence type="ECO:0000259" key="3">
    <source>
        <dbReference type="SMART" id="SM01111"/>
    </source>
</evidence>
<feature type="signal peptide" evidence="2">
    <location>
        <begin position="1"/>
        <end position="20"/>
    </location>
</feature>
<feature type="chain" id="PRO_5045655792" evidence="2">
    <location>
        <begin position="21"/>
        <end position="375"/>
    </location>
</feature>
<feature type="domain" description="Cyanovirin-N" evidence="3">
    <location>
        <begin position="28"/>
        <end position="167"/>
    </location>
</feature>
<dbReference type="SUPFAM" id="SSF51322">
    <property type="entry name" value="Cyanovirin-N"/>
    <property type="match status" value="3"/>
</dbReference>
<evidence type="ECO:0000313" key="5">
    <source>
        <dbReference type="Proteomes" id="UP001604043"/>
    </source>
</evidence>
<organism evidence="4 5">
    <name type="scientific">Xanthobacter aminoxidans</name>
    <dbReference type="NCBI Taxonomy" id="186280"/>
    <lineage>
        <taxon>Bacteria</taxon>
        <taxon>Pseudomonadati</taxon>
        <taxon>Pseudomonadota</taxon>
        <taxon>Alphaproteobacteria</taxon>
        <taxon>Hyphomicrobiales</taxon>
        <taxon>Xanthobacteraceae</taxon>
        <taxon>Xanthobacter</taxon>
    </lineage>
</organism>
<evidence type="ECO:0000256" key="2">
    <source>
        <dbReference type="SAM" id="SignalP"/>
    </source>
</evidence>
<evidence type="ECO:0000313" key="4">
    <source>
        <dbReference type="EMBL" id="MFG1255066.1"/>
    </source>
</evidence>
<evidence type="ECO:0000256" key="1">
    <source>
        <dbReference type="SAM" id="MobiDB-lite"/>
    </source>
</evidence>
<feature type="domain" description="Cyanovirin-N" evidence="3">
    <location>
        <begin position="183"/>
        <end position="374"/>
    </location>
</feature>
<dbReference type="Gene3D" id="2.30.60.10">
    <property type="entry name" value="Cyanovirin-N"/>
    <property type="match status" value="4"/>
</dbReference>
<reference evidence="4 5" key="1">
    <citation type="submission" date="2024-02" db="EMBL/GenBank/DDBJ databases">
        <title>Expansion and revision of Xanthobacter and proposal of Roseixanthobacter gen. nov.</title>
        <authorList>
            <person name="Soltysiak M.P.M."/>
            <person name="Jalihal A."/>
            <person name="Ory A."/>
            <person name="Chrisophersen C."/>
            <person name="Lee A.D."/>
            <person name="Boulton J."/>
            <person name="Springer M."/>
        </authorList>
    </citation>
    <scope>NUCLEOTIDE SEQUENCE [LARGE SCALE GENOMIC DNA]</scope>
    <source>
        <strain evidence="4 5">CB5</strain>
    </source>
</reference>
<protein>
    <submittedName>
        <fullName evidence="4">CVNH domain-containing protein</fullName>
    </submittedName>
</protein>
<comment type="caution">
    <text evidence="4">The sequence shown here is derived from an EMBL/GenBank/DDBJ whole genome shotgun (WGS) entry which is preliminary data.</text>
</comment>
<dbReference type="InterPro" id="IPR011058">
    <property type="entry name" value="Cyanovirin-N"/>
</dbReference>
<name>A0ABW6ZQ58_9HYPH</name>
<feature type="region of interest" description="Disordered" evidence="1">
    <location>
        <begin position="89"/>
        <end position="116"/>
    </location>
</feature>
<sequence length="375" mass="40143">MNFRVWAAALLCLSATPAAAAGDIPVGSYLESCRQVQVRWGRDLAAFCATRAGEWVVARLDDFPSCDGDIANRNGQLICKDTPAPGSLYGTLAPSPPPRPQPPAPPPVVQRPPAGTYTSSCRDLRLEGSWLSATCRDGWGNWREAGLSLTGCPLGADIANVEGRLACRSFTSQHAGDYPPPGSYQETCRDISLESGTLRGNCLSRRGAWLASSLYLSWCSNREVVNDDGILRCASSASSASSGSGWNTTPAPYGSYRSTCRDVTVSGGFLRAMCQDRGGTWRTSVPLQLSQCLQGADIYNDNSDLRCSRGGSSGFSDRPPPGSYMASCREIRVVAGWLKASCQDRNGRWSEATTAVSWCSPGRDIANDNGRLTCR</sequence>
<dbReference type="InterPro" id="IPR036673">
    <property type="entry name" value="Cyanovirin-N_sf"/>
</dbReference>
<dbReference type="Pfam" id="PF08881">
    <property type="entry name" value="CVNH"/>
    <property type="match status" value="2"/>
</dbReference>
<dbReference type="SMART" id="SM01111">
    <property type="entry name" value="CVNH"/>
    <property type="match status" value="2"/>
</dbReference>
<dbReference type="Proteomes" id="UP001604043">
    <property type="component" value="Unassembled WGS sequence"/>
</dbReference>
<feature type="compositionally biased region" description="Pro residues" evidence="1">
    <location>
        <begin position="94"/>
        <end position="110"/>
    </location>
</feature>
<keyword evidence="5" id="KW-1185">Reference proteome</keyword>
<accession>A0ABW6ZQ58</accession>
<dbReference type="RefSeq" id="WP_394010087.1">
    <property type="nucleotide sequence ID" value="NZ_JBAFUR010000008.1"/>
</dbReference>
<keyword evidence="2" id="KW-0732">Signal</keyword>
<gene>
    <name evidence="4" type="ORF">V5F30_22850</name>
</gene>
<proteinExistence type="predicted"/>
<dbReference type="EMBL" id="JBAFUR010000008">
    <property type="protein sequence ID" value="MFG1255066.1"/>
    <property type="molecule type" value="Genomic_DNA"/>
</dbReference>